<keyword evidence="2" id="KW-1185">Reference proteome</keyword>
<dbReference type="EMBL" id="BAABXL010000001">
    <property type="protein sequence ID" value="GAA6269303.1"/>
    <property type="molecule type" value="Genomic_DNA"/>
</dbReference>
<evidence type="ECO:0008006" key="3">
    <source>
        <dbReference type="Google" id="ProtNLM"/>
    </source>
</evidence>
<evidence type="ECO:0000313" key="1">
    <source>
        <dbReference type="EMBL" id="GAA6269303.1"/>
    </source>
</evidence>
<dbReference type="RefSeq" id="WP_390470026.1">
    <property type="nucleotide sequence ID" value="NZ_BAABXL010000001.1"/>
</dbReference>
<proteinExistence type="predicted"/>
<protein>
    <recommendedName>
        <fullName evidence="3">Transcriptional regulator</fullName>
    </recommendedName>
</protein>
<organism evidence="1 2">
    <name type="scientific">Enterocloster alcoholdehydrogenati</name>
    <dbReference type="NCBI Taxonomy" id="2547410"/>
    <lineage>
        <taxon>Bacteria</taxon>
        <taxon>Bacillati</taxon>
        <taxon>Bacillota</taxon>
        <taxon>Clostridia</taxon>
        <taxon>Lachnospirales</taxon>
        <taxon>Lachnospiraceae</taxon>
        <taxon>Enterocloster</taxon>
    </lineage>
</organism>
<dbReference type="Proteomes" id="UP001600894">
    <property type="component" value="Unassembled WGS sequence"/>
</dbReference>
<comment type="caution">
    <text evidence="1">The sequence shown here is derived from an EMBL/GenBank/DDBJ whole genome shotgun (WGS) entry which is preliminary data.</text>
</comment>
<evidence type="ECO:0000313" key="2">
    <source>
        <dbReference type="Proteomes" id="UP001600894"/>
    </source>
</evidence>
<accession>A0ABQ0AZ61</accession>
<reference evidence="1 2" key="1">
    <citation type="submission" date="2024-04" db="EMBL/GenBank/DDBJ databases">
        <title>Defined microbial consortia suppress multidrug-resistant proinflammatory Enterobacteriaceae via ecological control.</title>
        <authorList>
            <person name="Furuichi M."/>
            <person name="Kawaguchi T."/>
            <person name="Pust M."/>
            <person name="Yasuma K."/>
            <person name="Plichta D."/>
            <person name="Hasegawa N."/>
            <person name="Ohya T."/>
            <person name="Bhattarai S."/>
            <person name="Sasajima S."/>
            <person name="Aoto Y."/>
            <person name="Tuganbaev T."/>
            <person name="Yaginuma M."/>
            <person name="Ueda M."/>
            <person name="Okahashi N."/>
            <person name="Amafuji K."/>
            <person name="Kiridooshi Y."/>
            <person name="Sugita K."/>
            <person name="Strazar M."/>
            <person name="Skelly A."/>
            <person name="Suda W."/>
            <person name="Hattori M."/>
            <person name="Nakamoto N."/>
            <person name="Caballero S."/>
            <person name="Norman J."/>
            <person name="Olle B."/>
            <person name="Tanoue T."/>
            <person name="Arita M."/>
            <person name="Bucci V."/>
            <person name="Atarashi K."/>
            <person name="Xavier R."/>
            <person name="Honda K."/>
        </authorList>
    </citation>
    <scope>NUCLEOTIDE SEQUENCE [LARGE SCALE GENOMIC DNA]</scope>
    <source>
        <strain evidence="2">f13</strain>
    </source>
</reference>
<gene>
    <name evidence="1" type="ORF">F130042H8_23630</name>
</gene>
<sequence length="253" mass="29763">MLEYYQKLLKIKCFSFHDAVEIFGEEQKTRNILYALKKKGLLQSIRRNYYVVISLETKEPVASPFEIASAITENSYISHHSALEFYGLANQVFSDIFVSTERLFREFDFDGRWYRCIETPKQFGITVQKTIKVTDLERTLLDSIKDFDRIGGLEELLRCLEMVTIVNEDKLITYLENYHNHFLVQKAGYLLSFFPRIKLSNSFFSHCKKNMGNSTRYLYYDLKDENNVFVNEWKLCVPENILQLINEGGEAFV</sequence>
<name>A0ABQ0AZ61_9FIRM</name>